<dbReference type="PANTHER" id="PTHR10000:SF8">
    <property type="entry name" value="HAD SUPERFAMILY HYDROLASE-LIKE, TYPE 3"/>
    <property type="match status" value="1"/>
</dbReference>
<dbReference type="GO" id="GO:0005829">
    <property type="term" value="C:cytosol"/>
    <property type="evidence" value="ECO:0007669"/>
    <property type="project" value="TreeGrafter"/>
</dbReference>
<evidence type="ECO:0000313" key="1">
    <source>
        <dbReference type="EMBL" id="NEE01600.1"/>
    </source>
</evidence>
<dbReference type="PANTHER" id="PTHR10000">
    <property type="entry name" value="PHOSPHOSERINE PHOSPHATASE"/>
    <property type="match status" value="1"/>
</dbReference>
<dbReference type="InterPro" id="IPR036412">
    <property type="entry name" value="HAD-like_sf"/>
</dbReference>
<dbReference type="AlphaFoldDB" id="A0A6L9SC57"/>
<organism evidence="1 2">
    <name type="scientific">Phytoactinopolyspora halotolerans</name>
    <dbReference type="NCBI Taxonomy" id="1981512"/>
    <lineage>
        <taxon>Bacteria</taxon>
        <taxon>Bacillati</taxon>
        <taxon>Actinomycetota</taxon>
        <taxon>Actinomycetes</taxon>
        <taxon>Jiangellales</taxon>
        <taxon>Jiangellaceae</taxon>
        <taxon>Phytoactinopolyspora</taxon>
    </lineage>
</organism>
<sequence>MQLSEQPPRIVATDLDGTLLRSDGSISPRTLSAIRQAEDAGATVIFVSGRPPRWLDILAGAVGSHGLAVCANGALVYDVAGRRIVEQYPLAADAAMEVAHALRAAVPGVTFAMERELVYGKEPAFRHRWVLPQGALECELEVLLAEPVAKLLARHDEMAPAEFIKLGTDVIGELATATYSDGQALLEISAPGISKASTLAALCAERGVGADEVVAFGDMPNDVLMLEWAGTSYAMANAHPDVVAAADARCASNDEDGVAEVLEKLFA</sequence>
<dbReference type="CDD" id="cd07516">
    <property type="entry name" value="HAD_Pase"/>
    <property type="match status" value="1"/>
</dbReference>
<dbReference type="SUPFAM" id="SSF56784">
    <property type="entry name" value="HAD-like"/>
    <property type="match status" value="1"/>
</dbReference>
<dbReference type="RefSeq" id="WP_163739394.1">
    <property type="nucleotide sequence ID" value="NZ_JAAGOA010000010.1"/>
</dbReference>
<dbReference type="GO" id="GO:0000287">
    <property type="term" value="F:magnesium ion binding"/>
    <property type="evidence" value="ECO:0007669"/>
    <property type="project" value="TreeGrafter"/>
</dbReference>
<dbReference type="SFLD" id="SFLDG01140">
    <property type="entry name" value="C2.B:_Phosphomannomutase_and_P"/>
    <property type="match status" value="1"/>
</dbReference>
<dbReference type="Gene3D" id="3.40.50.1000">
    <property type="entry name" value="HAD superfamily/HAD-like"/>
    <property type="match status" value="1"/>
</dbReference>
<reference evidence="1 2" key="1">
    <citation type="submission" date="2020-02" db="EMBL/GenBank/DDBJ databases">
        <authorList>
            <person name="Li X.-J."/>
            <person name="Han X.-M."/>
        </authorList>
    </citation>
    <scope>NUCLEOTIDE SEQUENCE [LARGE SCALE GENOMIC DNA]</scope>
    <source>
        <strain evidence="1 2">CCTCC AB 2017055</strain>
    </source>
</reference>
<comment type="caution">
    <text evidence="1">The sequence shown here is derived from an EMBL/GenBank/DDBJ whole genome shotgun (WGS) entry which is preliminary data.</text>
</comment>
<dbReference type="GO" id="GO:0016791">
    <property type="term" value="F:phosphatase activity"/>
    <property type="evidence" value="ECO:0007669"/>
    <property type="project" value="TreeGrafter"/>
</dbReference>
<name>A0A6L9SC57_9ACTN</name>
<proteinExistence type="predicted"/>
<protein>
    <submittedName>
        <fullName evidence="1">HAD family phosphatase</fullName>
    </submittedName>
</protein>
<dbReference type="EMBL" id="JAAGOA010000010">
    <property type="protein sequence ID" value="NEE01600.1"/>
    <property type="molecule type" value="Genomic_DNA"/>
</dbReference>
<dbReference type="Pfam" id="PF08282">
    <property type="entry name" value="Hydrolase_3"/>
    <property type="match status" value="1"/>
</dbReference>
<dbReference type="NCBIfam" id="TIGR01484">
    <property type="entry name" value="HAD-SF-IIB"/>
    <property type="match status" value="1"/>
</dbReference>
<dbReference type="Proteomes" id="UP000475214">
    <property type="component" value="Unassembled WGS sequence"/>
</dbReference>
<dbReference type="SFLD" id="SFLDS00003">
    <property type="entry name" value="Haloacid_Dehalogenase"/>
    <property type="match status" value="1"/>
</dbReference>
<dbReference type="InterPro" id="IPR006379">
    <property type="entry name" value="HAD-SF_hydro_IIB"/>
</dbReference>
<keyword evidence="2" id="KW-1185">Reference proteome</keyword>
<gene>
    <name evidence="1" type="ORF">G1H10_15615</name>
</gene>
<dbReference type="NCBIfam" id="TIGR00099">
    <property type="entry name" value="Cof-subfamily"/>
    <property type="match status" value="1"/>
</dbReference>
<dbReference type="InterPro" id="IPR023214">
    <property type="entry name" value="HAD_sf"/>
</dbReference>
<dbReference type="InterPro" id="IPR000150">
    <property type="entry name" value="Cof"/>
</dbReference>
<evidence type="ECO:0000313" key="2">
    <source>
        <dbReference type="Proteomes" id="UP000475214"/>
    </source>
</evidence>
<dbReference type="Gene3D" id="3.30.1240.10">
    <property type="match status" value="1"/>
</dbReference>
<accession>A0A6L9SC57</accession>